<reference evidence="1 2" key="1">
    <citation type="journal article" date="2018" name="AMB Express">
        <title>Occurrence and significance of pathogenicity and fitness islands in environmental vibrios.</title>
        <authorList>
            <person name="Klein S."/>
            <person name="Pipes S."/>
            <person name="Lovell C.R."/>
        </authorList>
    </citation>
    <scope>NUCLEOTIDE SEQUENCE [LARGE SCALE GENOMIC DNA]</scope>
    <source>
        <strain evidence="1 2">JBS-8-11-1</strain>
    </source>
</reference>
<gene>
    <name evidence="1" type="ORF">CYQ91_24675</name>
</gene>
<dbReference type="AlphaFoldDB" id="A0AAX1XFW5"/>
<evidence type="ECO:0000313" key="2">
    <source>
        <dbReference type="Proteomes" id="UP000283878"/>
    </source>
</evidence>
<protein>
    <submittedName>
        <fullName evidence="1">Uncharacterized protein</fullName>
    </submittedName>
</protein>
<accession>A0AAX1XFW5</accession>
<dbReference type="Proteomes" id="UP000283878">
    <property type="component" value="Unassembled WGS sequence"/>
</dbReference>
<sequence>MEKVVLDVIDPFHRETLIFTHYLRHFVKHFCNNDLGINLISRDAPWDFQIETSDNSKFNIEITSIAESYKVFNNHSSEERYTKWAQEKEIPLHELIKLEKLFPSDDINSIAQGFVQAGVDENDLVLNPLFSNERALFINKLPYQVDTVEKVLLDSISKKASKRHEGKEQTVLIIDNRTMSFEMDDFYSVLPSVSEYCESLDFPEIWLYTGHCSDDDGNNADFSFIPIKVRDYQAKVLSLMAEQSECGKVVW</sequence>
<organism evidence="1 2">
    <name type="scientific">Vibrio diabolicus</name>
    <dbReference type="NCBI Taxonomy" id="50719"/>
    <lineage>
        <taxon>Bacteria</taxon>
        <taxon>Pseudomonadati</taxon>
        <taxon>Pseudomonadota</taxon>
        <taxon>Gammaproteobacteria</taxon>
        <taxon>Vibrionales</taxon>
        <taxon>Vibrionaceae</taxon>
        <taxon>Vibrio</taxon>
        <taxon>Vibrio diabolicus subgroup</taxon>
    </lineage>
</organism>
<comment type="caution">
    <text evidence="1">The sequence shown here is derived from an EMBL/GenBank/DDBJ whole genome shotgun (WGS) entry which is preliminary data.</text>
</comment>
<proteinExistence type="predicted"/>
<evidence type="ECO:0000313" key="1">
    <source>
        <dbReference type="EMBL" id="RPB31021.1"/>
    </source>
</evidence>
<name>A0AAX1XFW5_9VIBR</name>
<dbReference type="EMBL" id="PKPZ01000073">
    <property type="protein sequence ID" value="RPB31021.1"/>
    <property type="molecule type" value="Genomic_DNA"/>
</dbReference>